<dbReference type="FunFam" id="3.30.70.870:FF:000001">
    <property type="entry name" value="Elongation factor G"/>
    <property type="match status" value="1"/>
</dbReference>
<dbReference type="InterPro" id="IPR000795">
    <property type="entry name" value="T_Tr_GTP-bd_dom"/>
</dbReference>
<organism evidence="11 12">
    <name type="scientific">Takifugu bimaculatus</name>
    <dbReference type="NCBI Taxonomy" id="433685"/>
    <lineage>
        <taxon>Eukaryota</taxon>
        <taxon>Metazoa</taxon>
        <taxon>Chordata</taxon>
        <taxon>Craniata</taxon>
        <taxon>Vertebrata</taxon>
        <taxon>Euteleostomi</taxon>
        <taxon>Actinopterygii</taxon>
        <taxon>Neopterygii</taxon>
        <taxon>Teleostei</taxon>
        <taxon>Neoteleostei</taxon>
        <taxon>Acanthomorphata</taxon>
        <taxon>Eupercaria</taxon>
        <taxon>Tetraodontiformes</taxon>
        <taxon>Tetradontoidea</taxon>
        <taxon>Tetraodontidae</taxon>
        <taxon>Takifugu</taxon>
    </lineage>
</organism>
<evidence type="ECO:0000256" key="3">
    <source>
        <dbReference type="ARBA" id="ARBA00022741"/>
    </source>
</evidence>
<dbReference type="Gene3D" id="3.30.230.10">
    <property type="match status" value="1"/>
</dbReference>
<accession>A0A4Z2CC03</accession>
<proteinExistence type="inferred from homology"/>
<dbReference type="SUPFAM" id="SSF52540">
    <property type="entry name" value="P-loop containing nucleoside triphosphate hydrolases"/>
    <property type="match status" value="1"/>
</dbReference>
<feature type="binding site" evidence="9">
    <location>
        <begin position="51"/>
        <end position="58"/>
    </location>
    <ligand>
        <name>GTP</name>
        <dbReference type="ChEBI" id="CHEBI:37565"/>
    </ligand>
</feature>
<evidence type="ECO:0000256" key="7">
    <source>
        <dbReference type="ARBA" id="ARBA00023134"/>
    </source>
</evidence>
<dbReference type="InterPro" id="IPR031157">
    <property type="entry name" value="G_TR_CS"/>
</dbReference>
<dbReference type="UniPathway" id="UPA00345"/>
<evidence type="ECO:0000256" key="9">
    <source>
        <dbReference type="HAMAP-Rule" id="MF_03061"/>
    </source>
</evidence>
<dbReference type="GO" id="GO:0005739">
    <property type="term" value="C:mitochondrion"/>
    <property type="evidence" value="ECO:0007669"/>
    <property type="project" value="UniProtKB-SubCell"/>
</dbReference>
<gene>
    <name evidence="9" type="primary">GFM1</name>
    <name evidence="9" type="synonym">EFG1</name>
    <name evidence="11" type="ORF">fugu_011154</name>
</gene>
<dbReference type="PROSITE" id="PS51722">
    <property type="entry name" value="G_TR_2"/>
    <property type="match status" value="1"/>
</dbReference>
<dbReference type="PROSITE" id="PS00301">
    <property type="entry name" value="G_TR_1"/>
    <property type="match status" value="1"/>
</dbReference>
<dbReference type="InterPro" id="IPR005517">
    <property type="entry name" value="Transl_elong_EFG/EF2_IV"/>
</dbReference>
<dbReference type="Pfam" id="PF03144">
    <property type="entry name" value="GTP_EFTU_D2"/>
    <property type="match status" value="1"/>
</dbReference>
<dbReference type="PANTHER" id="PTHR43636:SF2">
    <property type="entry name" value="ELONGATION FACTOR G, MITOCHONDRIAL"/>
    <property type="match status" value="1"/>
</dbReference>
<dbReference type="Gene3D" id="3.30.70.870">
    <property type="entry name" value="Elongation Factor G (Translational Gtpase), domain 3"/>
    <property type="match status" value="1"/>
</dbReference>
<dbReference type="SMART" id="SM00889">
    <property type="entry name" value="EFG_IV"/>
    <property type="match status" value="1"/>
</dbReference>
<keyword evidence="4 9" id="KW-0251">Elongation factor</keyword>
<dbReference type="InterPro" id="IPR005225">
    <property type="entry name" value="Small_GTP-bd"/>
</dbReference>
<comment type="function">
    <text evidence="9">Mitochondrial GTPase that catalyzes the GTP-dependent ribosomal translocation step during translation elongation. During this step, the ribosome changes from the pre-translocational (PRE) to the post-translocational (POST) state as the newly formed A-site-bound peptidyl-tRNA and P-site-bound deacylated tRNA move to the P and E sites, respectively. Catalyzes the coordinated movement of the two tRNA molecules, the mRNA and conformational changes in the ribosome. Does not mediate the disassembly of ribosomes from messenger RNA at the termination of mitochondrial protein biosynthesis.</text>
</comment>
<dbReference type="InterPro" id="IPR027417">
    <property type="entry name" value="P-loop_NTPase"/>
</dbReference>
<dbReference type="InterPro" id="IPR035647">
    <property type="entry name" value="EFG_III/V"/>
</dbReference>
<dbReference type="CDD" id="cd01886">
    <property type="entry name" value="EF-G"/>
    <property type="match status" value="1"/>
</dbReference>
<keyword evidence="6 9" id="KW-0496">Mitochondrion</keyword>
<keyword evidence="7 9" id="KW-0342">GTP-binding</keyword>
<evidence type="ECO:0000259" key="10">
    <source>
        <dbReference type="PROSITE" id="PS51722"/>
    </source>
</evidence>
<evidence type="ECO:0000313" key="12">
    <source>
        <dbReference type="Proteomes" id="UP000516260"/>
    </source>
</evidence>
<dbReference type="PANTHER" id="PTHR43636">
    <property type="entry name" value="ELONGATION FACTOR G, MITOCHONDRIAL"/>
    <property type="match status" value="1"/>
</dbReference>
<comment type="subcellular location">
    <subcellularLocation>
        <location evidence="1 9">Mitochondrion</location>
    </subcellularLocation>
</comment>
<dbReference type="PRINTS" id="PR00315">
    <property type="entry name" value="ELONGATNFCT"/>
</dbReference>
<evidence type="ECO:0000256" key="5">
    <source>
        <dbReference type="ARBA" id="ARBA00022917"/>
    </source>
</evidence>
<dbReference type="InterPro" id="IPR009022">
    <property type="entry name" value="EFG_III"/>
</dbReference>
<dbReference type="InterPro" id="IPR004540">
    <property type="entry name" value="Transl_elong_EFG/EF2"/>
</dbReference>
<comment type="similarity">
    <text evidence="9">Belongs to the GTP-binding elongation factor family. EF-G/EF-2 subfamily.</text>
</comment>
<feature type="binding site" evidence="9">
    <location>
        <begin position="172"/>
        <end position="175"/>
    </location>
    <ligand>
        <name>GTP</name>
        <dbReference type="ChEBI" id="CHEBI:37565"/>
    </ligand>
</feature>
<dbReference type="SUPFAM" id="SSF54211">
    <property type="entry name" value="Ribosomal protein S5 domain 2-like"/>
    <property type="match status" value="1"/>
</dbReference>
<dbReference type="InterPro" id="IPR041095">
    <property type="entry name" value="EFG_II"/>
</dbReference>
<name>A0A4Z2CC03_9TELE</name>
<dbReference type="CDD" id="cd16262">
    <property type="entry name" value="EFG_III"/>
    <property type="match status" value="1"/>
</dbReference>
<dbReference type="Pfam" id="PF00009">
    <property type="entry name" value="GTP_EFTU"/>
    <property type="match status" value="1"/>
</dbReference>
<dbReference type="Pfam" id="PF03764">
    <property type="entry name" value="EFG_IV"/>
    <property type="match status" value="1"/>
</dbReference>
<dbReference type="InterPro" id="IPR009000">
    <property type="entry name" value="Transl_B-barrel_sf"/>
</dbReference>
<dbReference type="FunFam" id="3.30.70.240:FF:000001">
    <property type="entry name" value="Elongation factor G"/>
    <property type="match status" value="1"/>
</dbReference>
<dbReference type="Gene3D" id="3.30.70.240">
    <property type="match status" value="1"/>
</dbReference>
<dbReference type="Proteomes" id="UP000516260">
    <property type="component" value="Chromosome 11"/>
</dbReference>
<keyword evidence="3 9" id="KW-0547">Nucleotide-binding</keyword>
<dbReference type="CDD" id="cd01434">
    <property type="entry name" value="EFG_mtEFG1_IV"/>
    <property type="match status" value="1"/>
</dbReference>
<dbReference type="InterPro" id="IPR014721">
    <property type="entry name" value="Ribsml_uS5_D2-typ_fold_subgr"/>
</dbReference>
<dbReference type="Pfam" id="PF00679">
    <property type="entry name" value="EFG_C"/>
    <property type="match status" value="1"/>
</dbReference>
<dbReference type="HAMAP" id="MF_00054_B">
    <property type="entry name" value="EF_G_EF_2_B"/>
    <property type="match status" value="1"/>
</dbReference>
<dbReference type="Pfam" id="PF14492">
    <property type="entry name" value="EFG_III"/>
    <property type="match status" value="1"/>
</dbReference>
<comment type="pathway">
    <text evidence="9">Protein biosynthesis; polypeptide chain elongation.</text>
</comment>
<dbReference type="NCBIfam" id="TIGR00231">
    <property type="entry name" value="small_GTP"/>
    <property type="match status" value="1"/>
</dbReference>
<dbReference type="SUPFAM" id="SSF50447">
    <property type="entry name" value="Translation proteins"/>
    <property type="match status" value="1"/>
</dbReference>
<evidence type="ECO:0000256" key="6">
    <source>
        <dbReference type="ARBA" id="ARBA00023128"/>
    </source>
</evidence>
<dbReference type="Gene3D" id="2.40.30.10">
    <property type="entry name" value="Translation factors"/>
    <property type="match status" value="1"/>
</dbReference>
<keyword evidence="5 9" id="KW-0648">Protein biosynthesis</keyword>
<dbReference type="FunFam" id="3.30.230.10:FF:000003">
    <property type="entry name" value="Elongation factor G"/>
    <property type="match status" value="1"/>
</dbReference>
<comment type="catalytic activity">
    <reaction evidence="8">
        <text>GTP + H2O = GDP + phosphate + H(+)</text>
        <dbReference type="Rhea" id="RHEA:19669"/>
        <dbReference type="ChEBI" id="CHEBI:15377"/>
        <dbReference type="ChEBI" id="CHEBI:15378"/>
        <dbReference type="ChEBI" id="CHEBI:37565"/>
        <dbReference type="ChEBI" id="CHEBI:43474"/>
        <dbReference type="ChEBI" id="CHEBI:58189"/>
    </reaction>
    <physiologicalReaction direction="left-to-right" evidence="8">
        <dbReference type="Rhea" id="RHEA:19670"/>
    </physiologicalReaction>
</comment>
<feature type="domain" description="Tr-type G" evidence="10">
    <location>
        <begin position="42"/>
        <end position="319"/>
    </location>
</feature>
<evidence type="ECO:0000256" key="4">
    <source>
        <dbReference type="ARBA" id="ARBA00022768"/>
    </source>
</evidence>
<comment type="caution">
    <text evidence="11">The sequence shown here is derived from an EMBL/GenBank/DDBJ whole genome shotgun (WGS) entry which is preliminary data.</text>
</comment>
<protein>
    <recommendedName>
        <fullName evidence="9">Elongation factor G, mitochondrial</fullName>
        <shortName evidence="9">EF-Gmt</shortName>
    </recommendedName>
    <alternativeName>
        <fullName evidence="9">Elongation factor G 1, mitochondrial</fullName>
        <shortName evidence="9">mEF-G 1</shortName>
    </alternativeName>
    <alternativeName>
        <fullName evidence="9">Elongation factor G1</fullName>
    </alternativeName>
</protein>
<keyword evidence="12" id="KW-1185">Reference proteome</keyword>
<dbReference type="GO" id="GO:0070125">
    <property type="term" value="P:mitochondrial translational elongation"/>
    <property type="evidence" value="ECO:0007669"/>
    <property type="project" value="UniProtKB-UniRule"/>
</dbReference>
<comment type="similarity">
    <text evidence="2">Belongs to the TRAFAC class translation factor GTPase superfamily. Classic translation factor GTPase family. EF-G/EF-2 subfamily.</text>
</comment>
<dbReference type="InterPro" id="IPR020568">
    <property type="entry name" value="Ribosomal_Su5_D2-typ_SF"/>
</dbReference>
<dbReference type="GO" id="GO:0005525">
    <property type="term" value="F:GTP binding"/>
    <property type="evidence" value="ECO:0007669"/>
    <property type="project" value="UniProtKB-UniRule"/>
</dbReference>
<dbReference type="GO" id="GO:0003924">
    <property type="term" value="F:GTPase activity"/>
    <property type="evidence" value="ECO:0007669"/>
    <property type="project" value="UniProtKB-UniRule"/>
</dbReference>
<evidence type="ECO:0000256" key="2">
    <source>
        <dbReference type="ARBA" id="ARBA00005870"/>
    </source>
</evidence>
<dbReference type="AlphaFoldDB" id="A0A4Z2CC03"/>
<dbReference type="Gene3D" id="3.40.50.300">
    <property type="entry name" value="P-loop containing nucleotide triphosphate hydrolases"/>
    <property type="match status" value="1"/>
</dbReference>
<reference evidence="11 12" key="1">
    <citation type="submission" date="2019-04" db="EMBL/GenBank/DDBJ databases">
        <title>The sequence and de novo assembly of Takifugu bimaculatus genome using PacBio and Hi-C technologies.</title>
        <authorList>
            <person name="Xu P."/>
            <person name="Liu B."/>
            <person name="Zhou Z."/>
        </authorList>
    </citation>
    <scope>NUCLEOTIDE SEQUENCE [LARGE SCALE GENOMIC DNA]</scope>
    <source>
        <strain evidence="11">TB-2018</strain>
        <tissue evidence="11">Muscle</tissue>
    </source>
</reference>
<evidence type="ECO:0000256" key="1">
    <source>
        <dbReference type="ARBA" id="ARBA00004173"/>
    </source>
</evidence>
<dbReference type="GO" id="GO:0003746">
    <property type="term" value="F:translation elongation factor activity"/>
    <property type="evidence" value="ECO:0007669"/>
    <property type="project" value="UniProtKB-UniRule"/>
</dbReference>
<dbReference type="InterPro" id="IPR004161">
    <property type="entry name" value="EFTu-like_2"/>
</dbReference>
<dbReference type="SUPFAM" id="SSF54980">
    <property type="entry name" value="EF-G C-terminal domain-like"/>
    <property type="match status" value="2"/>
</dbReference>
<dbReference type="EMBL" id="SWLE01000003">
    <property type="protein sequence ID" value="TNN01772.1"/>
    <property type="molecule type" value="Genomic_DNA"/>
</dbReference>
<dbReference type="InterPro" id="IPR000640">
    <property type="entry name" value="EFG_V-like"/>
</dbReference>
<dbReference type="FunFam" id="3.40.50.300:FF:000539">
    <property type="entry name" value="Elongation factor G, mitochondrial"/>
    <property type="match status" value="1"/>
</dbReference>
<dbReference type="SMART" id="SM00838">
    <property type="entry name" value="EFG_C"/>
    <property type="match status" value="1"/>
</dbReference>
<dbReference type="CDD" id="cd04097">
    <property type="entry name" value="mtEFG1_C"/>
    <property type="match status" value="1"/>
</dbReference>
<feature type="binding site" evidence="9">
    <location>
        <begin position="118"/>
        <end position="122"/>
    </location>
    <ligand>
        <name>GTP</name>
        <dbReference type="ChEBI" id="CHEBI:37565"/>
    </ligand>
</feature>
<sequence length="783" mass="88433">MRVLKTGLSLAKIPLLSTRSVTSKKVLINSCRTCSSGIVPNERIRNIGISAHIDSGKTTLTERILYYTGRIAQIHEVKGKDGVGATMDSMELERQRGITIQSAATYTMWKNHNINIIDTPGHVDFTIEVERALRVLDGAVLVLCAVGGVQCQTMTVNRQMKRYNVPFLTFINKLDRMGSNPNRALQQMRTKLNHNAAFVSIPIGLESKMRGIIDLVEERSLYFEGTFGQNLRYDEIPADFRAEAADRRQELVECVANADEALGEMFLEEKVPTIADLKAAIRRATVQRLFTPVLVGTALKNKGVQPLLDAALDYLPNPTEVKNYAILNKVEDKESSKILMDPTRDATNPFVGLAFKLEAGRFGQLTYVRVYQGCLKKGEYIYNTRTSKKVRIQRLVRLHCRPDGGCRRGLFRRYLRSFWGRLRERRHFYIQDQLRPLHGEQIVRNHAHFNMFWNHLSTSPRGENNPACIFIQQESIHVPEPVISMAIKPSNKNDQDKFSKGINRFTKEDPTFRVHFDTESRETIISGMGELHLEIYSQRMEREYNCPCEMGKPKVAFRETITSPVPFNFTHKKQTGGSGQYGKVIGVLEPLDAEHCTKLEFEDQTVGTNIPKQFIPAIEKGFLEACEKGPLCGHRISGVRFLLEDGAHHMVDSNEIAFVRAGEGAVKQAMEKASSIILEPIMSVEIVAPQEFQGTVIAGVNRRHGIITGQDGAEGYFTLYADIPLNDMFGYSTELRSCTEGKGEYTMEYSRYQPCLPATQEELIHKYLEATGQLPAKKNKWKS</sequence>
<evidence type="ECO:0000313" key="11">
    <source>
        <dbReference type="EMBL" id="TNN01772.1"/>
    </source>
</evidence>
<dbReference type="InterPro" id="IPR035649">
    <property type="entry name" value="EFG_V"/>
</dbReference>
<evidence type="ECO:0000256" key="8">
    <source>
        <dbReference type="ARBA" id="ARBA00049117"/>
    </source>
</evidence>
<dbReference type="InterPro" id="IPR047872">
    <property type="entry name" value="EFG_IV"/>
</dbReference>